<organism evidence="1 2">
    <name type="scientific">Pseudonocardia thermophila</name>
    <dbReference type="NCBI Taxonomy" id="1848"/>
    <lineage>
        <taxon>Bacteria</taxon>
        <taxon>Bacillati</taxon>
        <taxon>Actinomycetota</taxon>
        <taxon>Actinomycetes</taxon>
        <taxon>Pseudonocardiales</taxon>
        <taxon>Pseudonocardiaceae</taxon>
        <taxon>Pseudonocardia</taxon>
    </lineage>
</organism>
<sequence>MTSVLYPRLLDHAARELHREYMDSTLEELQGRAAFHHRAAVFAATGGRRVTVDELQDLRERIVRAAEYAGYPGEGRRADRANFDLEVAKLLHQRSGLVAAEAAVRSIWAFLALVLLPDVSYWRYPRPPADRVMGTDITRHVWGRLWWRAHLLALPREADRYRLLDVFGEAAFDQIFARRRSLGGSRALVRALAETWPTIDRGGVNDRQLLRDVLKRLLRTSAVVEFEALDDDELRRQVAEAAAESVAVLAESEPLAGRRHAQDDA</sequence>
<protein>
    <submittedName>
        <fullName evidence="1">Uncharacterized protein</fullName>
    </submittedName>
</protein>
<dbReference type="RefSeq" id="WP_073456625.1">
    <property type="nucleotide sequence ID" value="NZ_FRAP01000006.1"/>
</dbReference>
<dbReference type="OrthoDB" id="9813719at2"/>
<keyword evidence="2" id="KW-1185">Reference proteome</keyword>
<proteinExistence type="predicted"/>
<name>A0A1M6S9J0_PSETH</name>
<accession>A0A1M6S9J0</accession>
<evidence type="ECO:0000313" key="1">
    <source>
        <dbReference type="EMBL" id="SHK41330.1"/>
    </source>
</evidence>
<dbReference type="Pfam" id="PF19866">
    <property type="entry name" value="DUF6339"/>
    <property type="match status" value="1"/>
</dbReference>
<dbReference type="AlphaFoldDB" id="A0A1M6S9J0"/>
<evidence type="ECO:0000313" key="2">
    <source>
        <dbReference type="Proteomes" id="UP000184363"/>
    </source>
</evidence>
<dbReference type="EMBL" id="FRAP01000006">
    <property type="protein sequence ID" value="SHK41330.1"/>
    <property type="molecule type" value="Genomic_DNA"/>
</dbReference>
<reference evidence="1 2" key="1">
    <citation type="submission" date="2016-11" db="EMBL/GenBank/DDBJ databases">
        <authorList>
            <person name="Jaros S."/>
            <person name="Januszkiewicz K."/>
            <person name="Wedrychowicz H."/>
        </authorList>
    </citation>
    <scope>NUCLEOTIDE SEQUENCE [LARGE SCALE GENOMIC DNA]</scope>
    <source>
        <strain evidence="1 2">DSM 43832</strain>
    </source>
</reference>
<dbReference type="Proteomes" id="UP000184363">
    <property type="component" value="Unassembled WGS sequence"/>
</dbReference>
<dbReference type="STRING" id="1848.SAMN05443637_1069"/>
<dbReference type="InterPro" id="IPR045920">
    <property type="entry name" value="DUF6339"/>
</dbReference>
<gene>
    <name evidence="1" type="ORF">SAMN05443637_1069</name>
</gene>